<evidence type="ECO:0000313" key="1">
    <source>
        <dbReference type="EMBL" id="KAI3751077.1"/>
    </source>
</evidence>
<sequence>CSPHLPAGFLCPHRYALSRKIHAYTLLLQVRSALKEASHRPPFTDSKIRQRDLHQQQLSWLFSCSICCSICCSFTLARSVAFWKFYCSICGCCFSCSICCCCFLEFLLIDLLLLFF</sequence>
<proteinExistence type="predicted"/>
<keyword evidence="2" id="KW-1185">Reference proteome</keyword>
<feature type="non-terminal residue" evidence="1">
    <location>
        <position position="1"/>
    </location>
</feature>
<name>A0ACB9DXW1_CICIN</name>
<gene>
    <name evidence="1" type="ORF">L2E82_22104</name>
</gene>
<organism evidence="1 2">
    <name type="scientific">Cichorium intybus</name>
    <name type="common">Chicory</name>
    <dbReference type="NCBI Taxonomy" id="13427"/>
    <lineage>
        <taxon>Eukaryota</taxon>
        <taxon>Viridiplantae</taxon>
        <taxon>Streptophyta</taxon>
        <taxon>Embryophyta</taxon>
        <taxon>Tracheophyta</taxon>
        <taxon>Spermatophyta</taxon>
        <taxon>Magnoliopsida</taxon>
        <taxon>eudicotyledons</taxon>
        <taxon>Gunneridae</taxon>
        <taxon>Pentapetalae</taxon>
        <taxon>asterids</taxon>
        <taxon>campanulids</taxon>
        <taxon>Asterales</taxon>
        <taxon>Asteraceae</taxon>
        <taxon>Cichorioideae</taxon>
        <taxon>Cichorieae</taxon>
        <taxon>Cichoriinae</taxon>
        <taxon>Cichorium</taxon>
    </lineage>
</organism>
<dbReference type="EMBL" id="CM042012">
    <property type="protein sequence ID" value="KAI3751077.1"/>
    <property type="molecule type" value="Genomic_DNA"/>
</dbReference>
<evidence type="ECO:0000313" key="2">
    <source>
        <dbReference type="Proteomes" id="UP001055811"/>
    </source>
</evidence>
<protein>
    <submittedName>
        <fullName evidence="1">Uncharacterized protein</fullName>
    </submittedName>
</protein>
<feature type="non-terminal residue" evidence="1">
    <location>
        <position position="116"/>
    </location>
</feature>
<dbReference type="Proteomes" id="UP001055811">
    <property type="component" value="Linkage Group LG04"/>
</dbReference>
<accession>A0ACB9DXW1</accession>
<comment type="caution">
    <text evidence="1">The sequence shown here is derived from an EMBL/GenBank/DDBJ whole genome shotgun (WGS) entry which is preliminary data.</text>
</comment>
<reference evidence="2" key="1">
    <citation type="journal article" date="2022" name="Mol. Ecol. Resour.">
        <title>The genomes of chicory, endive, great burdock and yacon provide insights into Asteraceae palaeo-polyploidization history and plant inulin production.</title>
        <authorList>
            <person name="Fan W."/>
            <person name="Wang S."/>
            <person name="Wang H."/>
            <person name="Wang A."/>
            <person name="Jiang F."/>
            <person name="Liu H."/>
            <person name="Zhao H."/>
            <person name="Xu D."/>
            <person name="Zhang Y."/>
        </authorList>
    </citation>
    <scope>NUCLEOTIDE SEQUENCE [LARGE SCALE GENOMIC DNA]</scope>
    <source>
        <strain evidence="2">cv. Punajuju</strain>
    </source>
</reference>
<reference evidence="1 2" key="2">
    <citation type="journal article" date="2022" name="Mol. Ecol. Resour.">
        <title>The genomes of chicory, endive, great burdock and yacon provide insights into Asteraceae paleo-polyploidization history and plant inulin production.</title>
        <authorList>
            <person name="Fan W."/>
            <person name="Wang S."/>
            <person name="Wang H."/>
            <person name="Wang A."/>
            <person name="Jiang F."/>
            <person name="Liu H."/>
            <person name="Zhao H."/>
            <person name="Xu D."/>
            <person name="Zhang Y."/>
        </authorList>
    </citation>
    <scope>NUCLEOTIDE SEQUENCE [LARGE SCALE GENOMIC DNA]</scope>
    <source>
        <strain evidence="2">cv. Punajuju</strain>
        <tissue evidence="1">Leaves</tissue>
    </source>
</reference>